<feature type="domain" description="RRM" evidence="11">
    <location>
        <begin position="11"/>
        <end position="90"/>
    </location>
</feature>
<comment type="subcellular location">
    <subcellularLocation>
        <location evidence="1">Nucleus</location>
        <location evidence="1">Nucleoplasm</location>
    </subcellularLocation>
</comment>
<organism evidence="12 13">
    <name type="scientific">Rhinopithecus roxellana</name>
    <name type="common">Golden snub-nosed monkey</name>
    <name type="synonym">Pygathrix roxellana</name>
    <dbReference type="NCBI Taxonomy" id="61622"/>
    <lineage>
        <taxon>Eukaryota</taxon>
        <taxon>Metazoa</taxon>
        <taxon>Chordata</taxon>
        <taxon>Craniata</taxon>
        <taxon>Vertebrata</taxon>
        <taxon>Euteleostomi</taxon>
        <taxon>Mammalia</taxon>
        <taxon>Eutheria</taxon>
        <taxon>Euarchontoglires</taxon>
        <taxon>Primates</taxon>
        <taxon>Haplorrhini</taxon>
        <taxon>Catarrhini</taxon>
        <taxon>Cercopithecidae</taxon>
        <taxon>Colobinae</taxon>
        <taxon>Rhinopithecus</taxon>
    </lineage>
</organism>
<name>A0A2K6R6G5_RHIRO</name>
<dbReference type="InterPro" id="IPR050666">
    <property type="entry name" value="ESRP"/>
</dbReference>
<dbReference type="CDD" id="cd12734">
    <property type="entry name" value="RRM3_hnRNPH_hnRNPH2_hnRNPF"/>
    <property type="match status" value="1"/>
</dbReference>
<keyword evidence="3" id="KW-0597">Phosphoprotein</keyword>
<evidence type="ECO:0000313" key="12">
    <source>
        <dbReference type="Ensembl" id="ENSRROP00000036626.1"/>
    </source>
</evidence>
<evidence type="ECO:0000256" key="1">
    <source>
        <dbReference type="ARBA" id="ARBA00004642"/>
    </source>
</evidence>
<reference evidence="12" key="1">
    <citation type="submission" date="2025-08" db="UniProtKB">
        <authorList>
            <consortium name="Ensembl"/>
        </authorList>
    </citation>
    <scope>IDENTIFICATION</scope>
</reference>
<evidence type="ECO:0000256" key="9">
    <source>
        <dbReference type="ARBA" id="ARBA00023274"/>
    </source>
</evidence>
<protein>
    <recommendedName>
        <fullName evidence="11">RRM domain-containing protein</fullName>
    </recommendedName>
</protein>
<dbReference type="FunFam" id="3.30.70.330:FF:000075">
    <property type="entry name" value="Heterogeneous nuclear ribonucleoprotein H1 (H)"/>
    <property type="match status" value="1"/>
</dbReference>
<proteinExistence type="predicted"/>
<reference evidence="12" key="2">
    <citation type="submission" date="2025-09" db="UniProtKB">
        <authorList>
            <consortium name="Ensembl"/>
        </authorList>
    </citation>
    <scope>IDENTIFICATION</scope>
</reference>
<keyword evidence="6 10" id="KW-0694">RNA-binding</keyword>
<keyword evidence="8" id="KW-0539">Nucleus</keyword>
<dbReference type="InterPro" id="IPR012677">
    <property type="entry name" value="Nucleotide-bd_a/b_plait_sf"/>
</dbReference>
<dbReference type="GO" id="GO:0003723">
    <property type="term" value="F:RNA binding"/>
    <property type="evidence" value="ECO:0007669"/>
    <property type="project" value="UniProtKB-UniRule"/>
</dbReference>
<evidence type="ECO:0000256" key="3">
    <source>
        <dbReference type="ARBA" id="ARBA00022553"/>
    </source>
</evidence>
<evidence type="ECO:0000256" key="2">
    <source>
        <dbReference type="ARBA" id="ARBA00022499"/>
    </source>
</evidence>
<dbReference type="PANTHER" id="PTHR13976">
    <property type="entry name" value="HETEROGENEOUS NUCLEAR RIBONUCLEOPROTEIN-RELATED"/>
    <property type="match status" value="1"/>
</dbReference>
<evidence type="ECO:0000259" key="11">
    <source>
        <dbReference type="PROSITE" id="PS50102"/>
    </source>
</evidence>
<dbReference type="InterPro" id="IPR012996">
    <property type="entry name" value="Znf_CHHC"/>
</dbReference>
<dbReference type="OMA" id="TRFFSEC"/>
<evidence type="ECO:0000256" key="7">
    <source>
        <dbReference type="ARBA" id="ARBA00022990"/>
    </source>
</evidence>
<dbReference type="FunFam" id="3.30.70.330:FF:000071">
    <property type="entry name" value="heterogeneous nuclear ribonucleoprotein H isoform X1"/>
    <property type="match status" value="1"/>
</dbReference>
<evidence type="ECO:0000256" key="10">
    <source>
        <dbReference type="PROSITE-ProRule" id="PRU00176"/>
    </source>
</evidence>
<dbReference type="Proteomes" id="UP000233200">
    <property type="component" value="Unplaced"/>
</dbReference>
<keyword evidence="9" id="KW-0687">Ribonucleoprotein</keyword>
<feature type="domain" description="RRM" evidence="11">
    <location>
        <begin position="111"/>
        <end position="188"/>
    </location>
</feature>
<dbReference type="CDD" id="cd12729">
    <property type="entry name" value="RRM1_hnRNPH_hnRNPH2_hnRNPF"/>
    <property type="match status" value="1"/>
</dbReference>
<dbReference type="FunFam" id="3.30.70.330:FF:000031">
    <property type="entry name" value="Heterogeneous nuclear ribonucleoprotein h3 isoform"/>
    <property type="match status" value="1"/>
</dbReference>
<accession>A0A2K6R6G5</accession>
<dbReference type="Ensembl" id="ENSRROT00000061089.1">
    <property type="protein sequence ID" value="ENSRROP00000036626.1"/>
    <property type="gene ID" value="ENSRROG00000041773.1"/>
</dbReference>
<dbReference type="CDD" id="cd12731">
    <property type="entry name" value="RRM2_hnRNPH_hnRNPH2_hnRNPF"/>
    <property type="match status" value="1"/>
</dbReference>
<keyword evidence="5" id="KW-0832">Ubl conjugation</keyword>
<dbReference type="Gene3D" id="3.30.70.330">
    <property type="match status" value="3"/>
</dbReference>
<dbReference type="InterPro" id="IPR000504">
    <property type="entry name" value="RRM_dom"/>
</dbReference>
<dbReference type="InterPro" id="IPR035979">
    <property type="entry name" value="RBD_domain_sf"/>
</dbReference>
<evidence type="ECO:0000256" key="8">
    <source>
        <dbReference type="ARBA" id="ARBA00023242"/>
    </source>
</evidence>
<dbReference type="GO" id="GO:0005654">
    <property type="term" value="C:nucleoplasm"/>
    <property type="evidence" value="ECO:0007669"/>
    <property type="project" value="UniProtKB-SubCell"/>
</dbReference>
<dbReference type="STRING" id="61622.ENSRROP00000036626"/>
<dbReference type="AlphaFoldDB" id="A0A2K6R6G5"/>
<keyword evidence="4" id="KW-0677">Repeat</keyword>
<keyword evidence="2" id="KW-1017">Isopeptide bond</keyword>
<evidence type="ECO:0000256" key="5">
    <source>
        <dbReference type="ARBA" id="ARBA00022843"/>
    </source>
</evidence>
<dbReference type="Pfam" id="PF08080">
    <property type="entry name" value="zf-RNPHF"/>
    <property type="match status" value="1"/>
</dbReference>
<evidence type="ECO:0000256" key="4">
    <source>
        <dbReference type="ARBA" id="ARBA00022737"/>
    </source>
</evidence>
<evidence type="ECO:0000313" key="13">
    <source>
        <dbReference type="Proteomes" id="UP000233200"/>
    </source>
</evidence>
<dbReference type="GO" id="GO:1990904">
    <property type="term" value="C:ribonucleoprotein complex"/>
    <property type="evidence" value="ECO:0007669"/>
    <property type="project" value="UniProtKB-KW"/>
</dbReference>
<feature type="domain" description="RRM" evidence="11">
    <location>
        <begin position="283"/>
        <end position="360"/>
    </location>
</feature>
<evidence type="ECO:0000256" key="6">
    <source>
        <dbReference type="ARBA" id="ARBA00022884"/>
    </source>
</evidence>
<dbReference type="GeneTree" id="ENSGT00940000153503"/>
<keyword evidence="7" id="KW-0007">Acetylation</keyword>
<dbReference type="Pfam" id="PF00076">
    <property type="entry name" value="RRM_1"/>
    <property type="match status" value="2"/>
</dbReference>
<keyword evidence="13" id="KW-1185">Reference proteome</keyword>
<sequence>MMLGTEGREGFVVKVRGLPWSCSANEVQRFFSDCKIQNGAQGVHFIYTREGRPSGEAFVELETEDEVKLTLKKDRETMGHRYVEVFKSNNVEMDWVLKHTGPNSPDTANDGFVRLRGLPFGCSKEEIVQFFSGLEIVPNGITLLVDLQGRSTGEAFVQFASQEIAEKALKKHKERIGHGYIEIFKSSRAEVRTHYDPPRKLMTMQRPGAGRGCNSIGRGAGFERMRRGAYGGGYGGCDNYNGYNDGYGFGSDRFGRDLHYCFSGMSDHRYGDGGSTFQSTTGHCVHMRGLPYRATENDIYNFFSPLNPVRVHTEIGPDGRVTGEADVEFTTHEDAVAAMSKDKANMQHRYVELFLNATAGASSGAYGSQMMGGMGLSNQSSYGGPASQQLSGGYGGGYGGLSSMSGYDQVLQENSSDFQSNIA</sequence>
<dbReference type="SUPFAM" id="SSF54928">
    <property type="entry name" value="RNA-binding domain, RBD"/>
    <property type="match status" value="3"/>
</dbReference>
<dbReference type="SMART" id="SM00360">
    <property type="entry name" value="RRM"/>
    <property type="match status" value="3"/>
</dbReference>
<dbReference type="PROSITE" id="PS50102">
    <property type="entry name" value="RRM"/>
    <property type="match status" value="3"/>
</dbReference>